<dbReference type="OrthoDB" id="1443684at2"/>
<dbReference type="AlphaFoldDB" id="A0A2R3Z1W0"/>
<keyword evidence="2" id="KW-1185">Reference proteome</keyword>
<organism evidence="1 2">
    <name type="scientific">Christiangramia fulva</name>
    <dbReference type="NCBI Taxonomy" id="2126553"/>
    <lineage>
        <taxon>Bacteria</taxon>
        <taxon>Pseudomonadati</taxon>
        <taxon>Bacteroidota</taxon>
        <taxon>Flavobacteriia</taxon>
        <taxon>Flavobacteriales</taxon>
        <taxon>Flavobacteriaceae</taxon>
        <taxon>Christiangramia</taxon>
    </lineage>
</organism>
<sequence length="122" mass="14268">MELKKLIFIGILIIAASCSKEEDNNNERLLGIYTETLPFSETHTLNFIDNNRLILNARNSTEEEFIYVLRDNIIELTPTRDLSQQWDLQINIISSKKFEIQNIFYASIPEDPDPLKFVTFEK</sequence>
<proteinExistence type="predicted"/>
<dbReference type="KEGG" id="grs:C7S20_02630"/>
<protein>
    <submittedName>
        <fullName evidence="1">Uncharacterized protein</fullName>
    </submittedName>
</protein>
<gene>
    <name evidence="1" type="ORF">C7S20_02630</name>
</gene>
<reference evidence="2" key="1">
    <citation type="submission" date="2018-03" db="EMBL/GenBank/DDBJ databases">
        <title>Gramella fulva sp. nov., isolated from a dry surface of tidal flat.</title>
        <authorList>
            <person name="Hwang S.H."/>
            <person name="Hwang W.M."/>
            <person name="Kang K."/>
            <person name="Ahn T.-Y."/>
        </authorList>
    </citation>
    <scope>NUCLEOTIDE SEQUENCE [LARGE SCALE GENOMIC DNA]</scope>
    <source>
        <strain evidence="2">SH35</strain>
    </source>
</reference>
<dbReference type="PROSITE" id="PS51257">
    <property type="entry name" value="PROKAR_LIPOPROTEIN"/>
    <property type="match status" value="1"/>
</dbReference>
<accession>A0A2R3Z1W0</accession>
<dbReference type="Proteomes" id="UP000241507">
    <property type="component" value="Chromosome"/>
</dbReference>
<dbReference type="RefSeq" id="WP_107011022.1">
    <property type="nucleotide sequence ID" value="NZ_CP028136.1"/>
</dbReference>
<name>A0A2R3Z1W0_9FLAO</name>
<evidence type="ECO:0000313" key="2">
    <source>
        <dbReference type="Proteomes" id="UP000241507"/>
    </source>
</evidence>
<dbReference type="EMBL" id="CP028136">
    <property type="protein sequence ID" value="AVR44244.1"/>
    <property type="molecule type" value="Genomic_DNA"/>
</dbReference>
<evidence type="ECO:0000313" key="1">
    <source>
        <dbReference type="EMBL" id="AVR44244.1"/>
    </source>
</evidence>